<dbReference type="SUPFAM" id="SSF50978">
    <property type="entry name" value="WD40 repeat-like"/>
    <property type="match status" value="1"/>
</dbReference>
<protein>
    <submittedName>
        <fullName evidence="9">Uncharacterized protein</fullName>
    </submittedName>
</protein>
<dbReference type="PROSITE" id="PS50082">
    <property type="entry name" value="WD_REPEATS_2"/>
    <property type="match status" value="1"/>
</dbReference>
<comment type="caution">
    <text evidence="9">The sequence shown here is derived from an EMBL/GenBank/DDBJ whole genome shotgun (WGS) entry which is preliminary data.</text>
</comment>
<feature type="compositionally biased region" description="Low complexity" evidence="8">
    <location>
        <begin position="195"/>
        <end position="225"/>
    </location>
</feature>
<dbReference type="Proteomes" id="UP000023152">
    <property type="component" value="Unassembled WGS sequence"/>
</dbReference>
<accession>X6NQJ3</accession>
<keyword evidence="4" id="KW-0819">tRNA processing</keyword>
<dbReference type="PANTHER" id="PTHR14344">
    <property type="entry name" value="WD REPEAT PROTEIN"/>
    <property type="match status" value="1"/>
</dbReference>
<dbReference type="InterPro" id="IPR036322">
    <property type="entry name" value="WD40_repeat_dom_sf"/>
</dbReference>
<keyword evidence="5" id="KW-0677">Repeat</keyword>
<feature type="non-terminal residue" evidence="9">
    <location>
        <position position="1"/>
    </location>
</feature>
<evidence type="ECO:0000256" key="7">
    <source>
        <dbReference type="PROSITE-ProRule" id="PRU00221"/>
    </source>
</evidence>
<dbReference type="Gene3D" id="2.130.10.10">
    <property type="entry name" value="YVTN repeat-like/Quinoprotein amine dehydrogenase"/>
    <property type="match status" value="1"/>
</dbReference>
<evidence type="ECO:0000256" key="3">
    <source>
        <dbReference type="ARBA" id="ARBA00022574"/>
    </source>
</evidence>
<dbReference type="EMBL" id="ASPP01006753">
    <property type="protein sequence ID" value="ETO28286.1"/>
    <property type="molecule type" value="Genomic_DNA"/>
</dbReference>
<dbReference type="InterPro" id="IPR015943">
    <property type="entry name" value="WD40/YVTN_repeat-like_dom_sf"/>
</dbReference>
<evidence type="ECO:0000313" key="10">
    <source>
        <dbReference type="Proteomes" id="UP000023152"/>
    </source>
</evidence>
<evidence type="ECO:0000256" key="6">
    <source>
        <dbReference type="ARBA" id="ARBA00038255"/>
    </source>
</evidence>
<comment type="subcellular location">
    <subcellularLocation>
        <location evidence="1">Cytoplasm</location>
    </subcellularLocation>
</comment>
<reference evidence="9 10" key="1">
    <citation type="journal article" date="2013" name="Curr. Biol.">
        <title>The Genome of the Foraminiferan Reticulomyxa filosa.</title>
        <authorList>
            <person name="Glockner G."/>
            <person name="Hulsmann N."/>
            <person name="Schleicher M."/>
            <person name="Noegel A.A."/>
            <person name="Eichinger L."/>
            <person name="Gallinger C."/>
            <person name="Pawlowski J."/>
            <person name="Sierra R."/>
            <person name="Euteneuer U."/>
            <person name="Pillet L."/>
            <person name="Moustafa A."/>
            <person name="Platzer M."/>
            <person name="Groth M."/>
            <person name="Szafranski K."/>
            <person name="Schliwa M."/>
        </authorList>
    </citation>
    <scope>NUCLEOTIDE SEQUENCE [LARGE SCALE GENOMIC DNA]</scope>
</reference>
<dbReference type="PANTHER" id="PTHR14344:SF3">
    <property type="entry name" value="WD REPEAT-CONTAINING PROTEIN 6"/>
    <property type="match status" value="1"/>
</dbReference>
<dbReference type="InterPro" id="IPR051973">
    <property type="entry name" value="tRNA_Anticodon_Mtase-Reg"/>
</dbReference>
<keyword evidence="2" id="KW-0963">Cytoplasm</keyword>
<comment type="similarity">
    <text evidence="6">Belongs to the WD repeat WDR6 family.</text>
</comment>
<gene>
    <name evidence="9" type="ORF">RFI_08846</name>
</gene>
<keyword evidence="3 7" id="KW-0853">WD repeat</keyword>
<keyword evidence="10" id="KW-1185">Reference proteome</keyword>
<organism evidence="9 10">
    <name type="scientific">Reticulomyxa filosa</name>
    <dbReference type="NCBI Taxonomy" id="46433"/>
    <lineage>
        <taxon>Eukaryota</taxon>
        <taxon>Sar</taxon>
        <taxon>Rhizaria</taxon>
        <taxon>Retaria</taxon>
        <taxon>Foraminifera</taxon>
        <taxon>Monothalamids</taxon>
        <taxon>Reticulomyxidae</taxon>
        <taxon>Reticulomyxa</taxon>
    </lineage>
</organism>
<feature type="repeat" description="WD" evidence="7">
    <location>
        <begin position="21"/>
        <end position="55"/>
    </location>
</feature>
<dbReference type="GO" id="GO:0005737">
    <property type="term" value="C:cytoplasm"/>
    <property type="evidence" value="ECO:0007669"/>
    <property type="project" value="UniProtKB-SubCell"/>
</dbReference>
<dbReference type="AlphaFoldDB" id="X6NQJ3"/>
<dbReference type="InterPro" id="IPR001680">
    <property type="entry name" value="WD40_rpt"/>
</dbReference>
<name>X6NQJ3_RETFI</name>
<dbReference type="GO" id="GO:0030488">
    <property type="term" value="P:tRNA methylation"/>
    <property type="evidence" value="ECO:0007669"/>
    <property type="project" value="TreeGrafter"/>
</dbReference>
<proteinExistence type="inferred from homology"/>
<evidence type="ECO:0000256" key="8">
    <source>
        <dbReference type="SAM" id="MobiDB-lite"/>
    </source>
</evidence>
<feature type="region of interest" description="Disordered" evidence="8">
    <location>
        <begin position="189"/>
        <end position="225"/>
    </location>
</feature>
<evidence type="ECO:0000256" key="5">
    <source>
        <dbReference type="ARBA" id="ARBA00022737"/>
    </source>
</evidence>
<dbReference type="SMART" id="SM00320">
    <property type="entry name" value="WD40"/>
    <property type="match status" value="1"/>
</dbReference>
<evidence type="ECO:0000256" key="1">
    <source>
        <dbReference type="ARBA" id="ARBA00004496"/>
    </source>
</evidence>
<evidence type="ECO:0000256" key="2">
    <source>
        <dbReference type="ARBA" id="ARBA00022490"/>
    </source>
</evidence>
<sequence length="390" mass="43086">GSLCLCVCELLKKEIRNVFTAYGHQGRVLRTWISDSGNHIASTSEDSTCRIWSFDGHLLDVFDFRMGAIWSIDGVFKPNTNAENGGGIYYCALGGADSSIRLHFFLKMSSNMFAPTSLQSGEGGGGGGSSYDTNLAVQFKLGNNGSSSSSSSPLPSPTPSSPFPLSTSGTIENHHAFYHLMLPDALIPSGHRQDNSTTNYNSNTSDYNNNSKSNTNSKTSSRRNSQQMLSIIRSMLVDSKQQLYVATKNRIFRISNLGKHKTPQWKQVVSLRGNLQDVTCMMLCNDFYQYNTDNHLEDDDNNKDGDGVVPMPMSMTIPSKFLKDATFVKTWETDKWLIVGTREGKVGIIDVQSNRLVFCFRAHDVGIVALFACFALNATTVKCINKYIHI</sequence>
<evidence type="ECO:0000313" key="9">
    <source>
        <dbReference type="EMBL" id="ETO28286.1"/>
    </source>
</evidence>
<evidence type="ECO:0000256" key="4">
    <source>
        <dbReference type="ARBA" id="ARBA00022694"/>
    </source>
</evidence>
<feature type="region of interest" description="Disordered" evidence="8">
    <location>
        <begin position="142"/>
        <end position="168"/>
    </location>
</feature>